<reference evidence="1 2" key="1">
    <citation type="journal article" date="2015" name="Genome Biol. Evol.">
        <title>Comparative Genomics of a Bacterivorous Green Alga Reveals Evolutionary Causalities and Consequences of Phago-Mixotrophic Mode of Nutrition.</title>
        <authorList>
            <person name="Burns J.A."/>
            <person name="Paasch A."/>
            <person name="Narechania A."/>
            <person name="Kim E."/>
        </authorList>
    </citation>
    <scope>NUCLEOTIDE SEQUENCE [LARGE SCALE GENOMIC DNA]</scope>
    <source>
        <strain evidence="1 2">PLY_AMNH</strain>
    </source>
</reference>
<dbReference type="GO" id="GO:0060628">
    <property type="term" value="P:regulation of ER to Golgi vesicle-mediated transport"/>
    <property type="evidence" value="ECO:0007669"/>
    <property type="project" value="TreeGrafter"/>
</dbReference>
<evidence type="ECO:0000313" key="2">
    <source>
        <dbReference type="Proteomes" id="UP001190700"/>
    </source>
</evidence>
<dbReference type="InterPro" id="IPR007528">
    <property type="entry name" value="RINT1_Tip20"/>
</dbReference>
<accession>A0AAE0BIJ5</accession>
<feature type="non-terminal residue" evidence="1">
    <location>
        <position position="186"/>
    </location>
</feature>
<name>A0AAE0BIJ5_9CHLO</name>
<dbReference type="PROSITE" id="PS51386">
    <property type="entry name" value="RINT1_TIP20"/>
    <property type="match status" value="1"/>
</dbReference>
<gene>
    <name evidence="1" type="ORF">CYMTET_53203</name>
</gene>
<dbReference type="AlphaFoldDB" id="A0AAE0BIJ5"/>
<keyword evidence="2" id="KW-1185">Reference proteome</keyword>
<dbReference type="PANTHER" id="PTHR13520">
    <property type="entry name" value="RAD50-INTERACTING PROTEIN 1 RINT-1"/>
    <property type="match status" value="1"/>
</dbReference>
<dbReference type="GO" id="GO:0070939">
    <property type="term" value="C:Dsl1/NZR complex"/>
    <property type="evidence" value="ECO:0007669"/>
    <property type="project" value="InterPro"/>
</dbReference>
<sequence length="186" mass="20766">MLGSALEKTGWPKGGSMLAELTRTLAAELAPPLLRSHILPTLMEFPPTVWSHAAHEAMQFDLKMASMYDPRVAESSQPAAALARLPGFHCTVSVFVEQEAWANKWEEAELLEALRRVDSLVDKPGAWEHAEAEELVRGRGRDKAEVENEEFKAPHCTMGVLQVVRSASKKCLGLPHLHQRLHFLRK</sequence>
<proteinExistence type="predicted"/>
<evidence type="ECO:0000313" key="1">
    <source>
        <dbReference type="EMBL" id="KAK3236669.1"/>
    </source>
</evidence>
<dbReference type="PANTHER" id="PTHR13520:SF0">
    <property type="entry name" value="RAD50-INTERACTING PROTEIN 1"/>
    <property type="match status" value="1"/>
</dbReference>
<organism evidence="1 2">
    <name type="scientific">Cymbomonas tetramitiformis</name>
    <dbReference type="NCBI Taxonomy" id="36881"/>
    <lineage>
        <taxon>Eukaryota</taxon>
        <taxon>Viridiplantae</taxon>
        <taxon>Chlorophyta</taxon>
        <taxon>Pyramimonadophyceae</taxon>
        <taxon>Pyramimonadales</taxon>
        <taxon>Pyramimonadaceae</taxon>
        <taxon>Cymbomonas</taxon>
    </lineage>
</organism>
<comment type="caution">
    <text evidence="1">The sequence shown here is derived from an EMBL/GenBank/DDBJ whole genome shotgun (WGS) entry which is preliminary data.</text>
</comment>
<dbReference type="Proteomes" id="UP001190700">
    <property type="component" value="Unassembled WGS sequence"/>
</dbReference>
<dbReference type="GO" id="GO:0006890">
    <property type="term" value="P:retrograde vesicle-mediated transport, Golgi to endoplasmic reticulum"/>
    <property type="evidence" value="ECO:0007669"/>
    <property type="project" value="InterPro"/>
</dbReference>
<dbReference type="EMBL" id="LGRX02034918">
    <property type="protein sequence ID" value="KAK3236669.1"/>
    <property type="molecule type" value="Genomic_DNA"/>
</dbReference>
<dbReference type="GO" id="GO:0006888">
    <property type="term" value="P:endoplasmic reticulum to Golgi vesicle-mediated transport"/>
    <property type="evidence" value="ECO:0007669"/>
    <property type="project" value="InterPro"/>
</dbReference>
<protein>
    <submittedName>
        <fullName evidence="1">Uncharacterized protein</fullName>
    </submittedName>
</protein>